<name>A0ACC0ZVD9_9ROSI</name>
<dbReference type="Proteomes" id="UP001164250">
    <property type="component" value="Chromosome 13"/>
</dbReference>
<proteinExistence type="predicted"/>
<gene>
    <name evidence="1" type="ORF">Patl1_23272</name>
</gene>
<reference evidence="2" key="1">
    <citation type="journal article" date="2023" name="G3 (Bethesda)">
        <title>Genome assembly and association tests identify interacting loci associated with vigor, precocity, and sex in interspecific pistachio rootstocks.</title>
        <authorList>
            <person name="Palmer W."/>
            <person name="Jacygrad E."/>
            <person name="Sagayaradj S."/>
            <person name="Cavanaugh K."/>
            <person name="Han R."/>
            <person name="Bertier L."/>
            <person name="Beede B."/>
            <person name="Kafkas S."/>
            <person name="Golino D."/>
            <person name="Preece J."/>
            <person name="Michelmore R."/>
        </authorList>
    </citation>
    <scope>NUCLEOTIDE SEQUENCE [LARGE SCALE GENOMIC DNA]</scope>
</reference>
<evidence type="ECO:0000313" key="1">
    <source>
        <dbReference type="EMBL" id="KAJ0079174.1"/>
    </source>
</evidence>
<accession>A0ACC0ZVD9</accession>
<organism evidence="1 2">
    <name type="scientific">Pistacia atlantica</name>
    <dbReference type="NCBI Taxonomy" id="434234"/>
    <lineage>
        <taxon>Eukaryota</taxon>
        <taxon>Viridiplantae</taxon>
        <taxon>Streptophyta</taxon>
        <taxon>Embryophyta</taxon>
        <taxon>Tracheophyta</taxon>
        <taxon>Spermatophyta</taxon>
        <taxon>Magnoliopsida</taxon>
        <taxon>eudicotyledons</taxon>
        <taxon>Gunneridae</taxon>
        <taxon>Pentapetalae</taxon>
        <taxon>rosids</taxon>
        <taxon>malvids</taxon>
        <taxon>Sapindales</taxon>
        <taxon>Anacardiaceae</taxon>
        <taxon>Pistacia</taxon>
    </lineage>
</organism>
<sequence length="207" mass="22863">MSLKPPNGYGTTTAAAATTSTSTSSTTKPTTALSFFSRTESITSTRRPWSELFNLSSFSRPISYNDAMSRVKRNVNNFRVNYAMVMLFILFVSLLWHPVSMIVFIIVFIAWLFFYFGRDDPVVVFNQVLDDRLVLCCLGLITILALVFTHVGLNVLVALLVGVVVVGVHACFRSTDDLFLDEESAVEGGLVSVVGSQPVRLTGYTRI</sequence>
<comment type="caution">
    <text evidence="1">The sequence shown here is derived from an EMBL/GenBank/DDBJ whole genome shotgun (WGS) entry which is preliminary data.</text>
</comment>
<dbReference type="EMBL" id="CM047909">
    <property type="protein sequence ID" value="KAJ0079174.1"/>
    <property type="molecule type" value="Genomic_DNA"/>
</dbReference>
<keyword evidence="2" id="KW-1185">Reference proteome</keyword>
<evidence type="ECO:0000313" key="2">
    <source>
        <dbReference type="Proteomes" id="UP001164250"/>
    </source>
</evidence>
<protein>
    <submittedName>
        <fullName evidence="1">Uncharacterized protein</fullName>
    </submittedName>
</protein>